<keyword evidence="6 8" id="KW-1015">Disulfide bond</keyword>
<dbReference type="PROSITE" id="PS00512">
    <property type="entry name" value="ALPHA_GALACTOSIDASE"/>
    <property type="match status" value="1"/>
</dbReference>
<dbReference type="EMBL" id="AP018694">
    <property type="protein sequence ID" value="BBE20320.1"/>
    <property type="molecule type" value="Genomic_DNA"/>
</dbReference>
<protein>
    <recommendedName>
        <fullName evidence="3 8">Alpha-galactosidase</fullName>
        <ecNumber evidence="3 8">3.2.1.22</ecNumber>
    </recommendedName>
    <alternativeName>
        <fullName evidence="8">Melibiase</fullName>
    </alternativeName>
</protein>
<dbReference type="InterPro" id="IPR013780">
    <property type="entry name" value="Glyco_hydro_b"/>
</dbReference>
<feature type="chain" id="PRO_5024385201" description="Alpha-galactosidase" evidence="9">
    <location>
        <begin position="20"/>
        <end position="391"/>
    </location>
</feature>
<accession>A0A5K7SFE0</accession>
<evidence type="ECO:0000256" key="6">
    <source>
        <dbReference type="ARBA" id="ARBA00023157"/>
    </source>
</evidence>
<keyword evidence="7 8" id="KW-0326">Glycosidase</keyword>
<dbReference type="InterPro" id="IPR002241">
    <property type="entry name" value="Glyco_hydro_27"/>
</dbReference>
<evidence type="ECO:0000256" key="7">
    <source>
        <dbReference type="ARBA" id="ARBA00023295"/>
    </source>
</evidence>
<evidence type="ECO:0000256" key="9">
    <source>
        <dbReference type="SAM" id="SignalP"/>
    </source>
</evidence>
<evidence type="ECO:0000313" key="11">
    <source>
        <dbReference type="EMBL" id="BBE20320.1"/>
    </source>
</evidence>
<evidence type="ECO:0000256" key="4">
    <source>
        <dbReference type="ARBA" id="ARBA00022729"/>
    </source>
</evidence>
<dbReference type="InterPro" id="IPR017853">
    <property type="entry name" value="GH"/>
</dbReference>
<dbReference type="GO" id="GO:0004557">
    <property type="term" value="F:alpha-galactosidase activity"/>
    <property type="evidence" value="ECO:0007669"/>
    <property type="project" value="UniProtKB-EC"/>
</dbReference>
<name>A0A5K7SFE0_9BACT</name>
<keyword evidence="12" id="KW-1185">Reference proteome</keyword>
<dbReference type="InterPro" id="IPR041233">
    <property type="entry name" value="Melibiase_C"/>
</dbReference>
<organism evidence="11 12">
    <name type="scientific">Aquipluma nitroreducens</name>
    <dbReference type="NCBI Taxonomy" id="2010828"/>
    <lineage>
        <taxon>Bacteria</taxon>
        <taxon>Pseudomonadati</taxon>
        <taxon>Bacteroidota</taxon>
        <taxon>Bacteroidia</taxon>
        <taxon>Marinilabiliales</taxon>
        <taxon>Prolixibacteraceae</taxon>
        <taxon>Aquipluma</taxon>
    </lineage>
</organism>
<dbReference type="PANTHER" id="PTHR11452">
    <property type="entry name" value="ALPHA-GALACTOSIDASE/ALPHA-N-ACETYLGALACTOSAMINIDASE"/>
    <property type="match status" value="1"/>
</dbReference>
<keyword evidence="4 9" id="KW-0732">Signal</keyword>
<dbReference type="GO" id="GO:0016052">
    <property type="term" value="P:carbohydrate catabolic process"/>
    <property type="evidence" value="ECO:0007669"/>
    <property type="project" value="UniProtKB-ARBA"/>
</dbReference>
<evidence type="ECO:0000256" key="1">
    <source>
        <dbReference type="ARBA" id="ARBA00001255"/>
    </source>
</evidence>
<dbReference type="EC" id="3.2.1.22" evidence="3 8"/>
<comment type="similarity">
    <text evidence="2 8">Belongs to the glycosyl hydrolase 27 family.</text>
</comment>
<dbReference type="Proteomes" id="UP001193389">
    <property type="component" value="Chromosome"/>
</dbReference>
<evidence type="ECO:0000256" key="8">
    <source>
        <dbReference type="RuleBase" id="RU361168"/>
    </source>
</evidence>
<dbReference type="KEGG" id="anf:AQPE_4511"/>
<dbReference type="PANTHER" id="PTHR11452:SF75">
    <property type="entry name" value="ALPHA-GALACTOSIDASE MEL1"/>
    <property type="match status" value="1"/>
</dbReference>
<evidence type="ECO:0000313" key="12">
    <source>
        <dbReference type="Proteomes" id="UP001193389"/>
    </source>
</evidence>
<evidence type="ECO:0000259" key="10">
    <source>
        <dbReference type="Pfam" id="PF17801"/>
    </source>
</evidence>
<keyword evidence="5 8" id="KW-0378">Hydrolase</keyword>
<dbReference type="Pfam" id="PF17801">
    <property type="entry name" value="Melibiase_C"/>
    <property type="match status" value="1"/>
</dbReference>
<dbReference type="PRINTS" id="PR00740">
    <property type="entry name" value="GLHYDRLASE27"/>
</dbReference>
<dbReference type="InterPro" id="IPR000111">
    <property type="entry name" value="Glyco_hydro_27/36_CS"/>
</dbReference>
<dbReference type="SUPFAM" id="SSF51011">
    <property type="entry name" value="Glycosyl hydrolase domain"/>
    <property type="match status" value="1"/>
</dbReference>
<dbReference type="CDD" id="cd14792">
    <property type="entry name" value="GH27"/>
    <property type="match status" value="1"/>
</dbReference>
<dbReference type="SUPFAM" id="SSF51445">
    <property type="entry name" value="(Trans)glycosidases"/>
    <property type="match status" value="1"/>
</dbReference>
<dbReference type="RefSeq" id="WP_318348480.1">
    <property type="nucleotide sequence ID" value="NZ_AP018694.1"/>
</dbReference>
<proteinExistence type="inferred from homology"/>
<feature type="domain" description="Alpha galactosidase C-terminal" evidence="10">
    <location>
        <begin position="303"/>
        <end position="388"/>
    </location>
</feature>
<dbReference type="FunFam" id="3.20.20.70:FF:000202">
    <property type="entry name" value="Alpha-galactosidase"/>
    <property type="match status" value="1"/>
</dbReference>
<evidence type="ECO:0000256" key="3">
    <source>
        <dbReference type="ARBA" id="ARBA00012755"/>
    </source>
</evidence>
<sequence length="391" mass="44637">MKKIIWTILLGITFLGASAQKFDQLAKTPPMGWNSWNKFACNVSEKLIMQMADEMVSSGMQDAGYEYVVIDDCWQVDRDENGEIVVDKDRFPHGMKYVADYVHSKGLKFGIYSCAGSKTCAGRPGGRGHEFQDARTYASYGVDYLKYDWCNTTTQEAKSSYTTMRDGLFAAKRPIVFSLCEWGTAKPWEWAKEVGHLWRTTGDIVDRWDSMIDILDKEKDLAKYSGPGGWNDPDMLEVGNGGMTTEEYRTHFSLWCMLAAPLMAGNDLGNMSPETAEILKNAEVIALDQDVLGKQGFCYRDNGDYEIWIKKLANNEKAACLLNRSDEEKTVQVDYNVLLKANDNYWASEPYKLENYKLRDLWEHKEVSLEKSTVFVKMPPHSVKVYRFLKK</sequence>
<dbReference type="Gene3D" id="3.20.20.70">
    <property type="entry name" value="Aldolase class I"/>
    <property type="match status" value="1"/>
</dbReference>
<comment type="catalytic activity">
    <reaction evidence="1 8">
        <text>Hydrolysis of terminal, non-reducing alpha-D-galactose residues in alpha-D-galactosides, including galactose oligosaccharides, galactomannans and galactolipids.</text>
        <dbReference type="EC" id="3.2.1.22"/>
    </reaction>
</comment>
<feature type="signal peptide" evidence="9">
    <location>
        <begin position="1"/>
        <end position="19"/>
    </location>
</feature>
<dbReference type="AlphaFoldDB" id="A0A5K7SFE0"/>
<evidence type="ECO:0000256" key="5">
    <source>
        <dbReference type="ARBA" id="ARBA00022801"/>
    </source>
</evidence>
<dbReference type="InterPro" id="IPR013785">
    <property type="entry name" value="Aldolase_TIM"/>
</dbReference>
<dbReference type="Pfam" id="PF16499">
    <property type="entry name" value="Melibiase_2"/>
    <property type="match status" value="1"/>
</dbReference>
<dbReference type="Gene3D" id="2.60.40.1180">
    <property type="entry name" value="Golgi alpha-mannosidase II"/>
    <property type="match status" value="1"/>
</dbReference>
<reference evidence="11" key="1">
    <citation type="journal article" date="2020" name="Int. J. Syst. Evol. Microbiol.">
        <title>Aquipluma nitroreducens gen. nov. sp. nov., a novel facultatively anaerobic bacterium isolated from a freshwater lake.</title>
        <authorList>
            <person name="Watanabe M."/>
            <person name="Kojima H."/>
            <person name="Fukui M."/>
        </authorList>
    </citation>
    <scope>NUCLEOTIDE SEQUENCE</scope>
    <source>
        <strain evidence="11">MeG22</strain>
    </source>
</reference>
<gene>
    <name evidence="11" type="ORF">AQPE_4511</name>
</gene>
<evidence type="ECO:0000256" key="2">
    <source>
        <dbReference type="ARBA" id="ARBA00009743"/>
    </source>
</evidence>